<dbReference type="InterPro" id="IPR009057">
    <property type="entry name" value="Homeodomain-like_sf"/>
</dbReference>
<evidence type="ECO:0000256" key="5">
    <source>
        <dbReference type="ARBA" id="ARBA00023159"/>
    </source>
</evidence>
<keyword evidence="7" id="KW-0539">Nucleus</keyword>
<dbReference type="GO" id="GO:0005634">
    <property type="term" value="C:nucleus"/>
    <property type="evidence" value="ECO:0007669"/>
    <property type="project" value="UniProtKB-SubCell"/>
</dbReference>
<comment type="subcellular location">
    <subcellularLocation>
        <location evidence="1">Nucleus</location>
    </subcellularLocation>
</comment>
<feature type="compositionally biased region" description="Basic and acidic residues" evidence="9">
    <location>
        <begin position="229"/>
        <end position="253"/>
    </location>
</feature>
<evidence type="ECO:0000259" key="10">
    <source>
        <dbReference type="PROSITE" id="PS50110"/>
    </source>
</evidence>
<evidence type="ECO:0000256" key="7">
    <source>
        <dbReference type="ARBA" id="ARBA00023242"/>
    </source>
</evidence>
<dbReference type="FunFam" id="1.10.10.60:FF:000007">
    <property type="entry name" value="Two-component response regulator"/>
    <property type="match status" value="1"/>
</dbReference>
<feature type="domain" description="HTH myb-type" evidence="11">
    <location>
        <begin position="252"/>
        <end position="313"/>
    </location>
</feature>
<accession>A0A9D5AUX4</accession>
<name>A0A9D5AUX4_PEA</name>
<protein>
    <submittedName>
        <fullName evidence="12">Uncharacterized protein</fullName>
    </submittedName>
</protein>
<dbReference type="InterPro" id="IPR001789">
    <property type="entry name" value="Sig_transdc_resp-reg_receiver"/>
</dbReference>
<dbReference type="EMBL" id="JAMSHJ010000004">
    <property type="protein sequence ID" value="KAI5420126.1"/>
    <property type="molecule type" value="Genomic_DNA"/>
</dbReference>
<evidence type="ECO:0000256" key="1">
    <source>
        <dbReference type="ARBA" id="ARBA00004123"/>
    </source>
</evidence>
<dbReference type="CDD" id="cd17584">
    <property type="entry name" value="REC_typeB_ARR-like"/>
    <property type="match status" value="1"/>
</dbReference>
<keyword evidence="13" id="KW-1185">Reference proteome</keyword>
<comment type="caution">
    <text evidence="12">The sequence shown here is derived from an EMBL/GenBank/DDBJ whole genome shotgun (WGS) entry which is preliminary data.</text>
</comment>
<dbReference type="InterPro" id="IPR045279">
    <property type="entry name" value="ARR-like"/>
</dbReference>
<evidence type="ECO:0000256" key="8">
    <source>
        <dbReference type="PROSITE-ProRule" id="PRU00169"/>
    </source>
</evidence>
<dbReference type="PANTHER" id="PTHR43874">
    <property type="entry name" value="TWO-COMPONENT RESPONSE REGULATOR"/>
    <property type="match status" value="1"/>
</dbReference>
<dbReference type="PROSITE" id="PS51294">
    <property type="entry name" value="HTH_MYB"/>
    <property type="match status" value="1"/>
</dbReference>
<dbReference type="Gramene" id="Psat04G0406000-T1">
    <property type="protein sequence ID" value="KAI5420126.1"/>
    <property type="gene ID" value="KIW84_044060"/>
</dbReference>
<dbReference type="GO" id="GO:0003677">
    <property type="term" value="F:DNA binding"/>
    <property type="evidence" value="ECO:0007669"/>
    <property type="project" value="InterPro"/>
</dbReference>
<evidence type="ECO:0000256" key="2">
    <source>
        <dbReference type="ARBA" id="ARBA00022553"/>
    </source>
</evidence>
<keyword evidence="4" id="KW-0805">Transcription regulation</keyword>
<dbReference type="Pfam" id="PF00072">
    <property type="entry name" value="Response_reg"/>
    <property type="match status" value="1"/>
</dbReference>
<dbReference type="InterPro" id="IPR006447">
    <property type="entry name" value="Myb_dom_plants"/>
</dbReference>
<dbReference type="InterPro" id="IPR011006">
    <property type="entry name" value="CheY-like_superfamily"/>
</dbReference>
<evidence type="ECO:0000256" key="9">
    <source>
        <dbReference type="SAM" id="MobiDB-lite"/>
    </source>
</evidence>
<evidence type="ECO:0000256" key="4">
    <source>
        <dbReference type="ARBA" id="ARBA00023015"/>
    </source>
</evidence>
<evidence type="ECO:0000259" key="11">
    <source>
        <dbReference type="PROSITE" id="PS51294"/>
    </source>
</evidence>
<gene>
    <name evidence="12" type="ORF">KIW84_044060</name>
</gene>
<keyword evidence="2 8" id="KW-0597">Phosphoprotein</keyword>
<dbReference type="AlphaFoldDB" id="A0A9D5AUX4"/>
<organism evidence="12 13">
    <name type="scientific">Pisum sativum</name>
    <name type="common">Garden pea</name>
    <name type="synonym">Lathyrus oleraceus</name>
    <dbReference type="NCBI Taxonomy" id="3888"/>
    <lineage>
        <taxon>Eukaryota</taxon>
        <taxon>Viridiplantae</taxon>
        <taxon>Streptophyta</taxon>
        <taxon>Embryophyta</taxon>
        <taxon>Tracheophyta</taxon>
        <taxon>Spermatophyta</taxon>
        <taxon>Magnoliopsida</taxon>
        <taxon>eudicotyledons</taxon>
        <taxon>Gunneridae</taxon>
        <taxon>Pentapetalae</taxon>
        <taxon>rosids</taxon>
        <taxon>fabids</taxon>
        <taxon>Fabales</taxon>
        <taxon>Fabaceae</taxon>
        <taxon>Papilionoideae</taxon>
        <taxon>50 kb inversion clade</taxon>
        <taxon>NPAAA clade</taxon>
        <taxon>Hologalegina</taxon>
        <taxon>IRL clade</taxon>
        <taxon>Fabeae</taxon>
        <taxon>Lathyrus</taxon>
    </lineage>
</organism>
<dbReference type="PROSITE" id="PS50110">
    <property type="entry name" value="RESPONSE_REGULATORY"/>
    <property type="match status" value="1"/>
</dbReference>
<proteinExistence type="predicted"/>
<evidence type="ECO:0000256" key="3">
    <source>
        <dbReference type="ARBA" id="ARBA00023012"/>
    </source>
</evidence>
<keyword evidence="5" id="KW-0010">Activator</keyword>
<feature type="region of interest" description="Disordered" evidence="9">
    <location>
        <begin position="229"/>
        <end position="258"/>
    </location>
</feature>
<keyword evidence="6" id="KW-0804">Transcription</keyword>
<evidence type="ECO:0000256" key="6">
    <source>
        <dbReference type="ARBA" id="ARBA00023163"/>
    </source>
</evidence>
<reference evidence="12 13" key="1">
    <citation type="journal article" date="2022" name="Nat. Genet.">
        <title>Improved pea reference genome and pan-genome highlight genomic features and evolutionary characteristics.</title>
        <authorList>
            <person name="Yang T."/>
            <person name="Liu R."/>
            <person name="Luo Y."/>
            <person name="Hu S."/>
            <person name="Wang D."/>
            <person name="Wang C."/>
            <person name="Pandey M.K."/>
            <person name="Ge S."/>
            <person name="Xu Q."/>
            <person name="Li N."/>
            <person name="Li G."/>
            <person name="Huang Y."/>
            <person name="Saxena R.K."/>
            <person name="Ji Y."/>
            <person name="Li M."/>
            <person name="Yan X."/>
            <person name="He Y."/>
            <person name="Liu Y."/>
            <person name="Wang X."/>
            <person name="Xiang C."/>
            <person name="Varshney R.K."/>
            <person name="Ding H."/>
            <person name="Gao S."/>
            <person name="Zong X."/>
        </authorList>
    </citation>
    <scope>NUCLEOTIDE SEQUENCE [LARGE SCALE GENOMIC DNA]</scope>
    <source>
        <strain evidence="12 13">cv. Zhongwan 6</strain>
    </source>
</reference>
<dbReference type="NCBIfam" id="TIGR01557">
    <property type="entry name" value="myb_SHAQKYF"/>
    <property type="match status" value="1"/>
</dbReference>
<dbReference type="InterPro" id="IPR001005">
    <property type="entry name" value="SANT/Myb"/>
</dbReference>
<dbReference type="SUPFAM" id="SSF46689">
    <property type="entry name" value="Homeodomain-like"/>
    <property type="match status" value="1"/>
</dbReference>
<feature type="domain" description="Response regulatory" evidence="10">
    <location>
        <begin position="30"/>
        <end position="145"/>
    </location>
</feature>
<dbReference type="InterPro" id="IPR017930">
    <property type="entry name" value="Myb_dom"/>
</dbReference>
<dbReference type="PANTHER" id="PTHR43874:SF206">
    <property type="entry name" value="RESPONSE REGULATOR RECEIVER DOMAIN PROTEIN"/>
    <property type="match status" value="1"/>
</dbReference>
<keyword evidence="3" id="KW-0902">Two-component regulatory system</keyword>
<feature type="modified residue" description="4-aspartylphosphate" evidence="8">
    <location>
        <position position="81"/>
    </location>
</feature>
<dbReference type="SUPFAM" id="SSF52172">
    <property type="entry name" value="CheY-like"/>
    <property type="match status" value="1"/>
</dbReference>
<dbReference type="GO" id="GO:0000160">
    <property type="term" value="P:phosphorelay signal transduction system"/>
    <property type="evidence" value="ECO:0007669"/>
    <property type="project" value="UniProtKB-KW"/>
</dbReference>
<evidence type="ECO:0000313" key="13">
    <source>
        <dbReference type="Proteomes" id="UP001058974"/>
    </source>
</evidence>
<dbReference type="Proteomes" id="UP001058974">
    <property type="component" value="Chromosome 4"/>
</dbReference>
<dbReference type="GO" id="GO:0009736">
    <property type="term" value="P:cytokinin-activated signaling pathway"/>
    <property type="evidence" value="ECO:0007669"/>
    <property type="project" value="InterPro"/>
</dbReference>
<sequence length="461" mass="53328">MVIITTNHNTILLNSKSLYSEMELFSTNLKVLVIHHDTIVLNEIQEMCDRYHYVVTKCTSASYAFNLLVERCGYFDMMLIDVCMPNMDSYSFVQYVTLQHKIPVIVISSDATKSSVLKSIIHGACDYWVQPLHEKQFKTMWQHVARKTLMENKEDEDLGFLNAQLHKEPELVEILETDSHKEHQDLGFLKFRSAKEPELVEILETEIHKEHQNLGFLEPQSHQEHEVVEIMEGPRHERKREREDDKPGKERGAKKSRLSWTPQLHQQFVNAVNQLGLDEAKPRKILKIMGVSGLATAQVASHLQYRNYLKRPKSKKSPTECLDKTWLESEYANSMIEQDQSPQLNSTLQTDNIYETQQHSTDVTTNYHQVSDIGCNYETQKLSTGFGDYQVSDIMNDFPDSTQSMLQQDLNSTLQSDNNYETQQHPTDVGDYRVSDIMNNDFPDPSDLLFDLDDDLISLLF</sequence>
<dbReference type="Pfam" id="PF00249">
    <property type="entry name" value="Myb_DNA-binding"/>
    <property type="match status" value="1"/>
</dbReference>
<dbReference type="SMART" id="SM00448">
    <property type="entry name" value="REC"/>
    <property type="match status" value="1"/>
</dbReference>
<dbReference type="Gene3D" id="1.10.10.60">
    <property type="entry name" value="Homeodomain-like"/>
    <property type="match status" value="1"/>
</dbReference>
<evidence type="ECO:0000313" key="12">
    <source>
        <dbReference type="EMBL" id="KAI5420126.1"/>
    </source>
</evidence>
<dbReference type="Gene3D" id="3.40.50.2300">
    <property type="match status" value="1"/>
</dbReference>